<dbReference type="PANTHER" id="PTHR22889">
    <property type="entry name" value="WD REPEAT-CONTAINING PROTEIN 89"/>
    <property type="match status" value="1"/>
</dbReference>
<reference evidence="5" key="1">
    <citation type="journal article" date="2020" name="Fungal Divers.">
        <title>Resolving the Mortierellaceae phylogeny through synthesis of multi-gene phylogenetics and phylogenomics.</title>
        <authorList>
            <person name="Vandepol N."/>
            <person name="Liber J."/>
            <person name="Desiro A."/>
            <person name="Na H."/>
            <person name="Kennedy M."/>
            <person name="Barry K."/>
            <person name="Grigoriev I.V."/>
            <person name="Miller A.N."/>
            <person name="O'Donnell K."/>
            <person name="Stajich J.E."/>
            <person name="Bonito G."/>
        </authorList>
    </citation>
    <scope>NUCLEOTIDE SEQUENCE</scope>
    <source>
        <strain evidence="5">KOD1015</strain>
    </source>
</reference>
<organism evidence="5 6">
    <name type="scientific">Lunasporangiospora selenospora</name>
    <dbReference type="NCBI Taxonomy" id="979761"/>
    <lineage>
        <taxon>Eukaryota</taxon>
        <taxon>Fungi</taxon>
        <taxon>Fungi incertae sedis</taxon>
        <taxon>Mucoromycota</taxon>
        <taxon>Mortierellomycotina</taxon>
        <taxon>Mortierellomycetes</taxon>
        <taxon>Mortierellales</taxon>
        <taxon>Mortierellaceae</taxon>
        <taxon>Lunasporangiospora</taxon>
    </lineage>
</organism>
<evidence type="ECO:0000256" key="2">
    <source>
        <dbReference type="ARBA" id="ARBA00022737"/>
    </source>
</evidence>
<dbReference type="PANTHER" id="PTHR22889:SF0">
    <property type="entry name" value="WD REPEAT-CONTAINING PROTEIN 89"/>
    <property type="match status" value="1"/>
</dbReference>
<evidence type="ECO:0000256" key="3">
    <source>
        <dbReference type="PROSITE-ProRule" id="PRU00221"/>
    </source>
</evidence>
<dbReference type="InterPro" id="IPR001680">
    <property type="entry name" value="WD40_rpt"/>
</dbReference>
<evidence type="ECO:0000256" key="1">
    <source>
        <dbReference type="ARBA" id="ARBA00022574"/>
    </source>
</evidence>
<evidence type="ECO:0000313" key="6">
    <source>
        <dbReference type="Proteomes" id="UP000780801"/>
    </source>
</evidence>
<comment type="caution">
    <text evidence="5">The sequence shown here is derived from an EMBL/GenBank/DDBJ whole genome shotgun (WGS) entry which is preliminary data.</text>
</comment>
<dbReference type="Proteomes" id="UP000780801">
    <property type="component" value="Unassembled WGS sequence"/>
</dbReference>
<evidence type="ECO:0000256" key="4">
    <source>
        <dbReference type="SAM" id="MobiDB-lite"/>
    </source>
</evidence>
<sequence>VGYFGPNSEYIYCLSHMETLSLWNSDDADAIHQFGDIRGVSNAALGLLLDYGIDCQYDTESGRLYLLSGSNEGNINILHVKVDSLQLCQVLSGGHNEIVRSTFWDAKRGVLYSGGEDARLCLWTNDLQSTLQPMPHAGSLRQGSPSQVKAGEAKNTRTRPY</sequence>
<name>A0A9P6FLN4_9FUNG</name>
<dbReference type="AlphaFoldDB" id="A0A9P6FLN4"/>
<dbReference type="PROSITE" id="PS50082">
    <property type="entry name" value="WD_REPEATS_2"/>
    <property type="match status" value="1"/>
</dbReference>
<dbReference type="InterPro" id="IPR036322">
    <property type="entry name" value="WD40_repeat_dom_sf"/>
</dbReference>
<dbReference type="OrthoDB" id="25131at2759"/>
<evidence type="ECO:0000313" key="5">
    <source>
        <dbReference type="EMBL" id="KAF9577026.1"/>
    </source>
</evidence>
<accession>A0A9P6FLN4</accession>
<feature type="repeat" description="WD" evidence="3">
    <location>
        <begin position="92"/>
        <end position="123"/>
    </location>
</feature>
<dbReference type="EMBL" id="JAABOA010005424">
    <property type="protein sequence ID" value="KAF9577026.1"/>
    <property type="molecule type" value="Genomic_DNA"/>
</dbReference>
<protein>
    <submittedName>
        <fullName evidence="5">WD repeat-containing protein 89</fullName>
    </submittedName>
</protein>
<dbReference type="SUPFAM" id="SSF50978">
    <property type="entry name" value="WD40 repeat-like"/>
    <property type="match status" value="1"/>
</dbReference>
<gene>
    <name evidence="5" type="primary">WDR89</name>
    <name evidence="5" type="ORF">BGW38_008046</name>
</gene>
<keyword evidence="1 3" id="KW-0853">WD repeat</keyword>
<dbReference type="InterPro" id="IPR039328">
    <property type="entry name" value="WDR89"/>
</dbReference>
<feature type="region of interest" description="Disordered" evidence="4">
    <location>
        <begin position="133"/>
        <end position="161"/>
    </location>
</feature>
<feature type="non-terminal residue" evidence="5">
    <location>
        <position position="1"/>
    </location>
</feature>
<proteinExistence type="predicted"/>
<keyword evidence="6" id="KW-1185">Reference proteome</keyword>
<dbReference type="Gene3D" id="2.130.10.10">
    <property type="entry name" value="YVTN repeat-like/Quinoprotein amine dehydrogenase"/>
    <property type="match status" value="1"/>
</dbReference>
<dbReference type="InterPro" id="IPR015943">
    <property type="entry name" value="WD40/YVTN_repeat-like_dom_sf"/>
</dbReference>
<keyword evidence="2" id="KW-0677">Repeat</keyword>